<keyword evidence="5 7" id="KW-0472">Membrane</keyword>
<protein>
    <recommendedName>
        <fullName evidence="8">Major facilitator superfamily (MFS) profile domain-containing protein</fullName>
    </recommendedName>
</protein>
<keyword evidence="4 7" id="KW-1133">Transmembrane helix</keyword>
<feature type="transmembrane region" description="Helical" evidence="7">
    <location>
        <begin position="248"/>
        <end position="268"/>
    </location>
</feature>
<dbReference type="Proteomes" id="UP001140011">
    <property type="component" value="Unassembled WGS sequence"/>
</dbReference>
<evidence type="ECO:0000313" key="10">
    <source>
        <dbReference type="Proteomes" id="UP001140011"/>
    </source>
</evidence>
<dbReference type="PANTHER" id="PTHR23501">
    <property type="entry name" value="MAJOR FACILITATOR SUPERFAMILY"/>
    <property type="match status" value="1"/>
</dbReference>
<evidence type="ECO:0000256" key="7">
    <source>
        <dbReference type="SAM" id="Phobius"/>
    </source>
</evidence>
<feature type="transmembrane region" description="Helical" evidence="7">
    <location>
        <begin position="385"/>
        <end position="404"/>
    </location>
</feature>
<feature type="transmembrane region" description="Helical" evidence="7">
    <location>
        <begin position="636"/>
        <end position="656"/>
    </location>
</feature>
<dbReference type="InterPro" id="IPR036259">
    <property type="entry name" value="MFS_trans_sf"/>
</dbReference>
<feature type="transmembrane region" description="Helical" evidence="7">
    <location>
        <begin position="54"/>
        <end position="78"/>
    </location>
</feature>
<feature type="transmembrane region" description="Helical" evidence="7">
    <location>
        <begin position="668"/>
        <end position="686"/>
    </location>
</feature>
<dbReference type="InterPro" id="IPR011701">
    <property type="entry name" value="MFS"/>
</dbReference>
<feature type="transmembrane region" description="Helical" evidence="7">
    <location>
        <begin position="274"/>
        <end position="296"/>
    </location>
</feature>
<accession>A0A9W8LBA1</accession>
<evidence type="ECO:0000256" key="6">
    <source>
        <dbReference type="SAM" id="MobiDB-lite"/>
    </source>
</evidence>
<evidence type="ECO:0000256" key="5">
    <source>
        <dbReference type="ARBA" id="ARBA00023136"/>
    </source>
</evidence>
<feature type="transmembrane region" description="Helical" evidence="7">
    <location>
        <begin position="316"/>
        <end position="343"/>
    </location>
</feature>
<feature type="transmembrane region" description="Helical" evidence="7">
    <location>
        <begin position="416"/>
        <end position="449"/>
    </location>
</feature>
<feature type="transmembrane region" description="Helical" evidence="7">
    <location>
        <begin position="600"/>
        <end position="624"/>
    </location>
</feature>
<gene>
    <name evidence="9" type="ORF">GGI19_003685</name>
</gene>
<evidence type="ECO:0000313" key="9">
    <source>
        <dbReference type="EMBL" id="KAJ2752654.1"/>
    </source>
</evidence>
<dbReference type="PROSITE" id="PS50850">
    <property type="entry name" value="MFS"/>
    <property type="match status" value="1"/>
</dbReference>
<feature type="transmembrane region" description="Helical" evidence="7">
    <location>
        <begin position="122"/>
        <end position="138"/>
    </location>
</feature>
<dbReference type="EMBL" id="JANBUH010000260">
    <property type="protein sequence ID" value="KAJ2752654.1"/>
    <property type="molecule type" value="Genomic_DNA"/>
</dbReference>
<dbReference type="AlphaFoldDB" id="A0A9W8LBA1"/>
<evidence type="ECO:0000256" key="4">
    <source>
        <dbReference type="ARBA" id="ARBA00022989"/>
    </source>
</evidence>
<feature type="transmembrane region" description="Helical" evidence="7">
    <location>
        <begin position="461"/>
        <end position="486"/>
    </location>
</feature>
<dbReference type="OrthoDB" id="4139357at2759"/>
<comment type="caution">
    <text evidence="9">The sequence shown here is derived from an EMBL/GenBank/DDBJ whole genome shotgun (WGS) entry which is preliminary data.</text>
</comment>
<feature type="transmembrane region" description="Helical" evidence="7">
    <location>
        <begin position="90"/>
        <end position="110"/>
    </location>
</feature>
<evidence type="ECO:0000259" key="8">
    <source>
        <dbReference type="PROSITE" id="PS50850"/>
    </source>
</evidence>
<keyword evidence="2" id="KW-0813">Transport</keyword>
<name>A0A9W8LBA1_9FUNG</name>
<feature type="transmembrane region" description="Helical" evidence="7">
    <location>
        <begin position="810"/>
        <end position="832"/>
    </location>
</feature>
<dbReference type="SUPFAM" id="SSF103473">
    <property type="entry name" value="MFS general substrate transporter"/>
    <property type="match status" value="2"/>
</dbReference>
<keyword evidence="10" id="KW-1185">Reference proteome</keyword>
<feature type="transmembrane region" description="Helical" evidence="7">
    <location>
        <begin position="556"/>
        <end position="579"/>
    </location>
</feature>
<dbReference type="Gene3D" id="1.20.1250.20">
    <property type="entry name" value="MFS general substrate transporter like domains"/>
    <property type="match status" value="1"/>
</dbReference>
<feature type="domain" description="Major facilitator superfamily (MFS) profile" evidence="8">
    <location>
        <begin position="54"/>
        <end position="516"/>
    </location>
</feature>
<dbReference type="GO" id="GO:0022857">
    <property type="term" value="F:transmembrane transporter activity"/>
    <property type="evidence" value="ECO:0007669"/>
    <property type="project" value="InterPro"/>
</dbReference>
<dbReference type="GO" id="GO:0005886">
    <property type="term" value="C:plasma membrane"/>
    <property type="evidence" value="ECO:0007669"/>
    <property type="project" value="TreeGrafter"/>
</dbReference>
<dbReference type="GO" id="GO:0012505">
    <property type="term" value="C:endomembrane system"/>
    <property type="evidence" value="ECO:0007669"/>
    <property type="project" value="UniProtKB-SubCell"/>
</dbReference>
<dbReference type="InterPro" id="IPR020846">
    <property type="entry name" value="MFS_dom"/>
</dbReference>
<feature type="transmembrane region" description="Helical" evidence="7">
    <location>
        <begin position="355"/>
        <end position="376"/>
    </location>
</feature>
<organism evidence="9 10">
    <name type="scientific">Coemansia pectinata</name>
    <dbReference type="NCBI Taxonomy" id="1052879"/>
    <lineage>
        <taxon>Eukaryota</taxon>
        <taxon>Fungi</taxon>
        <taxon>Fungi incertae sedis</taxon>
        <taxon>Zoopagomycota</taxon>
        <taxon>Kickxellomycotina</taxon>
        <taxon>Kickxellomycetes</taxon>
        <taxon>Kickxellales</taxon>
        <taxon>Kickxellaceae</taxon>
        <taxon>Coemansia</taxon>
    </lineage>
</organism>
<proteinExistence type="predicted"/>
<reference evidence="9" key="1">
    <citation type="submission" date="2022-07" db="EMBL/GenBank/DDBJ databases">
        <title>Phylogenomic reconstructions and comparative analyses of Kickxellomycotina fungi.</title>
        <authorList>
            <person name="Reynolds N.K."/>
            <person name="Stajich J.E."/>
            <person name="Barry K."/>
            <person name="Grigoriev I.V."/>
            <person name="Crous P."/>
            <person name="Smith M.E."/>
        </authorList>
    </citation>
    <scope>NUCLEOTIDE SEQUENCE</scope>
    <source>
        <strain evidence="9">BCRC 34297</strain>
    </source>
</reference>
<sequence>MTNDMHTTASAEDTQTDKGPPVRASLLGRTAIDFERNKGHNLLGQPQWPLWKTILTFVGLSLVMYIVCAAETSFNQIIGDIKKEFGTQIFAQWMSASFLLTCVMVQPIWVKLAERFGRQWPLFISTLIFMVFSIMVAASKDMVVMCVGRAFQGVGGAGMMPLSLVVLTDILTPGQRGFYMGLLGAVIILGKWTGPIVGAAFLERSTWRWVGYMNLPIGVVALIILVFTLHDLPTPPGRIGRKLREFDYLGTLFWLGGSLMILLALSWGGNEHPWSSAFIACMFAFGLVAILIFGVIEGKYAKWPIIPLHLLVQPRVLLTIVASFFIGFCMYGMIMFVPIYYVMVLAEGAYGSTKHILWCVLGGCIGAVVAGGFVSFRGRVYYREWAVLGAALMAIGYGLMHTWPRDPAESTKHAGFQVLVAVLTMIVMCVGRALQGVGGAGMMPLALVVLTDILTPGQRGFYMGMLGAVIILATWTSPVIGAALFAKTNWRWVGFMNLPIGAVALAILYFTLHDLPTPPGRTARKLREFDYLGTLFWLGGSTMILLALSWGGNEYAWNSVLIICLFVFGFLVMAIFGVIEGRFAKWPIIPLHLLARPRTLLTIIASFFIGLCMYGMVIFVPVYYQMVLAQKSLPASIHILWFTLGGCIGAVVAGGLVSFRGRVYYREWAVSGTALMTVGYILMYTWPRDPAESTKHAGFQVIIGLGLGFCMQQVLLASQAGLPANEISTVTTLIDYARTLGGMIGLVIGEVILKERLAITVRESFSAFIDFMSSGGGGGHDTVAIGSLSPLISLLPQSMSEPLYKGIVRALHLVFVVDVPFAALACIICLFIRNIPLHHILPVSSTDEIPEGLADVYRDDGTGVASESRLNLIPGNTWEMSQIQ</sequence>
<evidence type="ECO:0000256" key="1">
    <source>
        <dbReference type="ARBA" id="ARBA00004127"/>
    </source>
</evidence>
<feature type="transmembrane region" description="Helical" evidence="7">
    <location>
        <begin position="207"/>
        <end position="227"/>
    </location>
</feature>
<evidence type="ECO:0000256" key="2">
    <source>
        <dbReference type="ARBA" id="ARBA00022448"/>
    </source>
</evidence>
<feature type="transmembrane region" description="Helical" evidence="7">
    <location>
        <begin position="492"/>
        <end position="510"/>
    </location>
</feature>
<keyword evidence="3 7" id="KW-0812">Transmembrane</keyword>
<dbReference type="Gene3D" id="1.20.1720.10">
    <property type="entry name" value="Multidrug resistance protein D"/>
    <property type="match status" value="2"/>
</dbReference>
<feature type="transmembrane region" description="Helical" evidence="7">
    <location>
        <begin position="178"/>
        <end position="201"/>
    </location>
</feature>
<feature type="region of interest" description="Disordered" evidence="6">
    <location>
        <begin position="1"/>
        <end position="21"/>
    </location>
</feature>
<feature type="compositionally biased region" description="Polar residues" evidence="6">
    <location>
        <begin position="1"/>
        <end position="13"/>
    </location>
</feature>
<evidence type="ECO:0000256" key="3">
    <source>
        <dbReference type="ARBA" id="ARBA00022692"/>
    </source>
</evidence>
<feature type="transmembrane region" description="Helical" evidence="7">
    <location>
        <begin position="531"/>
        <end position="550"/>
    </location>
</feature>
<feature type="transmembrane region" description="Helical" evidence="7">
    <location>
        <begin position="150"/>
        <end position="171"/>
    </location>
</feature>
<feature type="transmembrane region" description="Helical" evidence="7">
    <location>
        <begin position="698"/>
        <end position="716"/>
    </location>
</feature>
<dbReference type="PRINTS" id="PR01036">
    <property type="entry name" value="TCRTETB"/>
</dbReference>
<dbReference type="PANTHER" id="PTHR23501:SF191">
    <property type="entry name" value="VACUOLAR BASIC AMINO ACID TRANSPORTER 4"/>
    <property type="match status" value="1"/>
</dbReference>
<comment type="subcellular location">
    <subcellularLocation>
        <location evidence="1">Endomembrane system</location>
        <topology evidence="1">Multi-pass membrane protein</topology>
    </subcellularLocation>
</comment>
<dbReference type="Pfam" id="PF07690">
    <property type="entry name" value="MFS_1"/>
    <property type="match status" value="2"/>
</dbReference>